<dbReference type="GO" id="GO:0016705">
    <property type="term" value="F:oxidoreductase activity, acting on paired donors, with incorporation or reduction of molecular oxygen"/>
    <property type="evidence" value="ECO:0007669"/>
    <property type="project" value="InterPro"/>
</dbReference>
<dbReference type="GeneID" id="81457070"/>
<evidence type="ECO:0000256" key="6">
    <source>
        <dbReference type="SAM" id="Phobius"/>
    </source>
</evidence>
<dbReference type="InterPro" id="IPR050121">
    <property type="entry name" value="Cytochrome_P450_monoxygenase"/>
</dbReference>
<dbReference type="InterPro" id="IPR001128">
    <property type="entry name" value="Cyt_P450"/>
</dbReference>
<keyword evidence="8" id="KW-1185">Reference proteome</keyword>
<keyword evidence="6" id="KW-0472">Membrane</keyword>
<dbReference type="OrthoDB" id="3934656at2759"/>
<reference evidence="7" key="2">
    <citation type="journal article" date="2023" name="IMA Fungus">
        <title>Comparative genomic study of the Penicillium genus elucidates a diverse pangenome and 15 lateral gene transfer events.</title>
        <authorList>
            <person name="Petersen C."/>
            <person name="Sorensen T."/>
            <person name="Nielsen M.R."/>
            <person name="Sondergaard T.E."/>
            <person name="Sorensen J.L."/>
            <person name="Fitzpatrick D.A."/>
            <person name="Frisvad J.C."/>
            <person name="Nielsen K.L."/>
        </authorList>
    </citation>
    <scope>NUCLEOTIDE SEQUENCE</scope>
    <source>
        <strain evidence="7">IBT 3081</strain>
    </source>
</reference>
<dbReference type="InterPro" id="IPR002401">
    <property type="entry name" value="Cyt_P450_E_grp-I"/>
</dbReference>
<dbReference type="AlphaFoldDB" id="A0A9W9SPF6"/>
<dbReference type="RefSeq" id="XP_056582022.1">
    <property type="nucleotide sequence ID" value="XM_056717887.1"/>
</dbReference>
<dbReference type="Proteomes" id="UP001147752">
    <property type="component" value="Unassembled WGS sequence"/>
</dbReference>
<comment type="cofactor">
    <cofactor evidence="1 5">
        <name>heme</name>
        <dbReference type="ChEBI" id="CHEBI:30413"/>
    </cofactor>
</comment>
<evidence type="ECO:0000256" key="5">
    <source>
        <dbReference type="PIRSR" id="PIRSR602401-1"/>
    </source>
</evidence>
<dbReference type="Pfam" id="PF00067">
    <property type="entry name" value="p450"/>
    <property type="match status" value="1"/>
</dbReference>
<evidence type="ECO:0000313" key="8">
    <source>
        <dbReference type="Proteomes" id="UP001147752"/>
    </source>
</evidence>
<comment type="similarity">
    <text evidence="2">Belongs to the cytochrome P450 family.</text>
</comment>
<name>A0A9W9SPF6_9EURO</name>
<dbReference type="GO" id="GO:0043386">
    <property type="term" value="P:mycotoxin biosynthetic process"/>
    <property type="evidence" value="ECO:0007669"/>
    <property type="project" value="UniProtKB-ARBA"/>
</dbReference>
<evidence type="ECO:0000256" key="2">
    <source>
        <dbReference type="ARBA" id="ARBA00010617"/>
    </source>
</evidence>
<dbReference type="GO" id="GO:0004497">
    <property type="term" value="F:monooxygenase activity"/>
    <property type="evidence" value="ECO:0007669"/>
    <property type="project" value="InterPro"/>
</dbReference>
<accession>A0A9W9SPF6</accession>
<sequence>MGLTARIFDAFQNSHIIYVSFSKVSPAVILNATNLVVIAICSYVFYQAFLSPLARFPGPVLAKFTGLWRSYHYWRGTWHDDILKLHNTYGRAVRIAPNELSLVDAEAIKQLYSHGHHAKKTKWYSVWDVRNAGANVFSTQDNKEHAFLRKRLSGAYSMTSILKFEQYIQSCLDLFMIQMQKHVGLGKPVNMSEWTNMLAFDVVGELAYGSPLGQLESGTDTLNIRSSIYQYFQWGSNLGHFPGQISLLQNPFASSIRRFLGLADGPVHFQRWSSEQVRKRQEGKNISERKDMLYHFINMKGPDGAPASHGEILMETLNIVGAGADTTSIGMRSTLHYICLNPERYARLQEEIDTYYKDNTLTSPITYTDTLKLPYLCAVVKEATRLLPSIVYQLLRHVPEQGLMIDGKSIPPGTPVGVSPIAQNRDQAIWGADADIFRPERWLEDEQMARRYEVANMTFGGNGPRMCIGRNIALVEIHKFIAQLLRNFDVELVNLEVPWRITSVWFAFQHDMNVILKPRTIPCG</sequence>
<dbReference type="PRINTS" id="PR00463">
    <property type="entry name" value="EP450I"/>
</dbReference>
<keyword evidence="6" id="KW-1133">Transmembrane helix</keyword>
<dbReference type="PANTHER" id="PTHR24305:SF232">
    <property type="entry name" value="P450, PUTATIVE (EUROFUNG)-RELATED"/>
    <property type="match status" value="1"/>
</dbReference>
<keyword evidence="5" id="KW-0349">Heme</keyword>
<gene>
    <name evidence="7" type="ORF">N7517_000157</name>
</gene>
<dbReference type="PANTHER" id="PTHR24305">
    <property type="entry name" value="CYTOCHROME P450"/>
    <property type="match status" value="1"/>
</dbReference>
<dbReference type="Gene3D" id="1.10.630.10">
    <property type="entry name" value="Cytochrome P450"/>
    <property type="match status" value="1"/>
</dbReference>
<dbReference type="EMBL" id="JAPZBT010000001">
    <property type="protein sequence ID" value="KAJ5382246.1"/>
    <property type="molecule type" value="Genomic_DNA"/>
</dbReference>
<feature type="transmembrane region" description="Helical" evidence="6">
    <location>
        <begin position="28"/>
        <end position="46"/>
    </location>
</feature>
<organism evidence="7 8">
    <name type="scientific">Penicillium concentricum</name>
    <dbReference type="NCBI Taxonomy" id="293559"/>
    <lineage>
        <taxon>Eukaryota</taxon>
        <taxon>Fungi</taxon>
        <taxon>Dikarya</taxon>
        <taxon>Ascomycota</taxon>
        <taxon>Pezizomycotina</taxon>
        <taxon>Eurotiomycetes</taxon>
        <taxon>Eurotiomycetidae</taxon>
        <taxon>Eurotiales</taxon>
        <taxon>Aspergillaceae</taxon>
        <taxon>Penicillium</taxon>
    </lineage>
</organism>
<reference evidence="7" key="1">
    <citation type="submission" date="2022-12" db="EMBL/GenBank/DDBJ databases">
        <authorList>
            <person name="Petersen C."/>
        </authorList>
    </citation>
    <scope>NUCLEOTIDE SEQUENCE</scope>
    <source>
        <strain evidence="7">IBT 3081</strain>
    </source>
</reference>
<dbReference type="GO" id="GO:0005506">
    <property type="term" value="F:iron ion binding"/>
    <property type="evidence" value="ECO:0007669"/>
    <property type="project" value="InterPro"/>
</dbReference>
<evidence type="ECO:0000256" key="4">
    <source>
        <dbReference type="ARBA" id="ARBA00023004"/>
    </source>
</evidence>
<dbReference type="PRINTS" id="PR00385">
    <property type="entry name" value="P450"/>
</dbReference>
<keyword evidence="4 5" id="KW-0408">Iron</keyword>
<dbReference type="CDD" id="cd11060">
    <property type="entry name" value="CYP57A1-like"/>
    <property type="match status" value="1"/>
</dbReference>
<protein>
    <recommendedName>
        <fullName evidence="9">Cytochrome P450</fullName>
    </recommendedName>
</protein>
<evidence type="ECO:0000256" key="1">
    <source>
        <dbReference type="ARBA" id="ARBA00001971"/>
    </source>
</evidence>
<evidence type="ECO:0000256" key="3">
    <source>
        <dbReference type="ARBA" id="ARBA00022723"/>
    </source>
</evidence>
<comment type="caution">
    <text evidence="7">The sequence shown here is derived from an EMBL/GenBank/DDBJ whole genome shotgun (WGS) entry which is preliminary data.</text>
</comment>
<keyword evidence="3 5" id="KW-0479">Metal-binding</keyword>
<keyword evidence="6" id="KW-0812">Transmembrane</keyword>
<evidence type="ECO:0000313" key="7">
    <source>
        <dbReference type="EMBL" id="KAJ5382246.1"/>
    </source>
</evidence>
<dbReference type="GO" id="GO:0020037">
    <property type="term" value="F:heme binding"/>
    <property type="evidence" value="ECO:0007669"/>
    <property type="project" value="InterPro"/>
</dbReference>
<dbReference type="SUPFAM" id="SSF48264">
    <property type="entry name" value="Cytochrome P450"/>
    <property type="match status" value="1"/>
</dbReference>
<feature type="binding site" description="axial binding residue" evidence="5">
    <location>
        <position position="467"/>
    </location>
    <ligand>
        <name>heme</name>
        <dbReference type="ChEBI" id="CHEBI:30413"/>
    </ligand>
    <ligandPart>
        <name>Fe</name>
        <dbReference type="ChEBI" id="CHEBI:18248"/>
    </ligandPart>
</feature>
<dbReference type="InterPro" id="IPR036396">
    <property type="entry name" value="Cyt_P450_sf"/>
</dbReference>
<proteinExistence type="inferred from homology"/>
<evidence type="ECO:0008006" key="9">
    <source>
        <dbReference type="Google" id="ProtNLM"/>
    </source>
</evidence>